<dbReference type="RefSeq" id="XP_015593092.1">
    <property type="nucleotide sequence ID" value="XM_015737606.2"/>
</dbReference>
<dbReference type="RefSeq" id="XP_015593090.1">
    <property type="nucleotide sequence ID" value="XM_015737604.2"/>
</dbReference>
<dbReference type="RefSeq" id="XP_015593093.1">
    <property type="nucleotide sequence ID" value="XM_015737607.2"/>
</dbReference>
<accession>A0AAJ7BTD0</accession>
<organism evidence="3 7">
    <name type="scientific">Cephus cinctus</name>
    <name type="common">Wheat stem sawfly</name>
    <dbReference type="NCBI Taxonomy" id="211228"/>
    <lineage>
        <taxon>Eukaryota</taxon>
        <taxon>Metazoa</taxon>
        <taxon>Ecdysozoa</taxon>
        <taxon>Arthropoda</taxon>
        <taxon>Hexapoda</taxon>
        <taxon>Insecta</taxon>
        <taxon>Pterygota</taxon>
        <taxon>Neoptera</taxon>
        <taxon>Endopterygota</taxon>
        <taxon>Hymenoptera</taxon>
        <taxon>Cephoidea</taxon>
        <taxon>Cephidae</taxon>
        <taxon>Cephus</taxon>
    </lineage>
</organism>
<keyword evidence="3" id="KW-1185">Reference proteome</keyword>
<proteinExistence type="predicted"/>
<feature type="region of interest" description="Disordered" evidence="1">
    <location>
        <begin position="188"/>
        <end position="218"/>
    </location>
</feature>
<gene>
    <name evidence="4 5 6 7 8 9 10 11 12" type="primary">LOC107266772</name>
</gene>
<dbReference type="RefSeq" id="XP_015593091.1">
    <property type="nucleotide sequence ID" value="XM_015737605.2"/>
</dbReference>
<dbReference type="RefSeq" id="XP_024939805.1">
    <property type="nucleotide sequence ID" value="XM_025084037.1"/>
</dbReference>
<evidence type="ECO:0000313" key="12">
    <source>
        <dbReference type="RefSeq" id="XP_024939806.1"/>
    </source>
</evidence>
<feature type="compositionally biased region" description="Polar residues" evidence="1">
    <location>
        <begin position="508"/>
        <end position="528"/>
    </location>
</feature>
<dbReference type="RefSeq" id="XP_024939806.1">
    <property type="nucleotide sequence ID" value="XM_025084038.1"/>
</dbReference>
<dbReference type="CTD" id="34362"/>
<dbReference type="AlphaFoldDB" id="A0AAJ7BTD0"/>
<reference evidence="4 5" key="1">
    <citation type="submission" date="2025-04" db="UniProtKB">
        <authorList>
            <consortium name="RefSeq"/>
        </authorList>
    </citation>
    <scope>IDENTIFICATION</scope>
</reference>
<dbReference type="RefSeq" id="XP_024939802.1">
    <property type="nucleotide sequence ID" value="XM_025084034.1"/>
</dbReference>
<feature type="region of interest" description="Disordered" evidence="1">
    <location>
        <begin position="470"/>
        <end position="534"/>
    </location>
</feature>
<evidence type="ECO:0000313" key="9">
    <source>
        <dbReference type="RefSeq" id="XP_024939802.1"/>
    </source>
</evidence>
<evidence type="ECO:0000313" key="8">
    <source>
        <dbReference type="RefSeq" id="XP_015593094.1"/>
    </source>
</evidence>
<evidence type="ECO:0000256" key="1">
    <source>
        <dbReference type="SAM" id="MobiDB-lite"/>
    </source>
</evidence>
<feature type="compositionally biased region" description="Basic residues" evidence="1">
    <location>
        <begin position="473"/>
        <end position="482"/>
    </location>
</feature>
<dbReference type="KEGG" id="ccin:107266772"/>
<dbReference type="GeneID" id="107266772"/>
<evidence type="ECO:0000313" key="11">
    <source>
        <dbReference type="RefSeq" id="XP_024939805.1"/>
    </source>
</evidence>
<dbReference type="RefSeq" id="XP_015593094.1">
    <property type="nucleotide sequence ID" value="XM_015737608.2"/>
</dbReference>
<dbReference type="InterPro" id="IPR019525">
    <property type="entry name" value="Nrf1_NLS/DNA-bd_dimer"/>
</dbReference>
<protein>
    <submittedName>
        <fullName evidence="4 5">Uncharacterized protein LOC107266772</fullName>
    </submittedName>
</protein>
<evidence type="ECO:0000313" key="3">
    <source>
        <dbReference type="Proteomes" id="UP000694920"/>
    </source>
</evidence>
<name>A0AAJ7BTD0_CEPCN</name>
<evidence type="ECO:0000259" key="2">
    <source>
        <dbReference type="Pfam" id="PF10491"/>
    </source>
</evidence>
<dbReference type="Pfam" id="PF10491">
    <property type="entry name" value="Nrf1_DNA-bind"/>
    <property type="match status" value="1"/>
</dbReference>
<dbReference type="Proteomes" id="UP000694920">
    <property type="component" value="Unplaced"/>
</dbReference>
<sequence length="671" mass="76404">MRLLGLQEGGHGTDLGLDRLSDVVDKHMMASTGNMELSDDNLSEEGSMISNLPLLFADGYPTSLEEITLPQLERFITFMVQCSFGHDTAKVVGQPQWWPKEVAFSNPFIRPKKINENWIGNLKKLVFRCYTYHRSEYLLRFCSYLALYPRDKLQYVNNWDSTTSLYHKGTGKLLVTFRNENMNYDKKVESPRRSLLPRNIAPPGSTCKTKQQQQQQQQQKQQQQQQQCHQVMVHPPCDDIYLCDNCDAEFVGLQKMQEHEKTCCDQERTGAISRPETPDPALQLPQTTQNQFLEYFHLCSRDSSCKPKVSSEITIAGNATTTNVDGITSRTSRRIRGSVNLTRCPTIPFSSPAGIFMVKKSKTMTEVTQQERLERIERHLCAPPLCAGSRPRWLDKTNEYNRWIVTYKSNRDKPNKNYVHEYKFNNLKEKPVLSIRSQLLYMACRSVCVLLTRLTDKDIVELKRDISKYQCPSRKRPPRARPRSASMNDQDANKNTLKRKLSVDHNPECSTPGPSSSKYRKASSTPTGRSAVRLEVNVGTLGPTTLAMTKSVSTTKTPDCIPLINLCSSDEEDDGLCPRATTDENREPERRSPDTAIIASSNFLDDLTQSRYCASPNTLCVDWLTNRKMIDHHEDHLNNVNDSDDNCGKKCISETVLNTCSLYPPMLKQTP</sequence>
<evidence type="ECO:0000313" key="7">
    <source>
        <dbReference type="RefSeq" id="XP_015593093.1"/>
    </source>
</evidence>
<dbReference type="RefSeq" id="XP_024939804.1">
    <property type="nucleotide sequence ID" value="XM_025084036.1"/>
</dbReference>
<evidence type="ECO:0000313" key="4">
    <source>
        <dbReference type="RefSeq" id="XP_015593090.1"/>
    </source>
</evidence>
<evidence type="ECO:0000313" key="10">
    <source>
        <dbReference type="RefSeq" id="XP_024939804.1"/>
    </source>
</evidence>
<evidence type="ECO:0000313" key="5">
    <source>
        <dbReference type="RefSeq" id="XP_015593091.1"/>
    </source>
</evidence>
<feature type="domain" description="Nuclear respiratory factor 1 NLS/DNA-binding dimerisation" evidence="2">
    <location>
        <begin position="42"/>
        <end position="140"/>
    </location>
</feature>
<evidence type="ECO:0000313" key="6">
    <source>
        <dbReference type="RefSeq" id="XP_015593092.1"/>
    </source>
</evidence>